<keyword evidence="5" id="KW-0067">ATP-binding</keyword>
<dbReference type="InterPro" id="IPR037051">
    <property type="entry name" value="4-carb_acid_sugar_kinase_N_sf"/>
</dbReference>
<dbReference type="InterPro" id="IPR042213">
    <property type="entry name" value="NBD_C_sf"/>
</dbReference>
<dbReference type="GO" id="GO:0016832">
    <property type="term" value="F:aldehyde-lyase activity"/>
    <property type="evidence" value="ECO:0007669"/>
    <property type="project" value="InterPro"/>
</dbReference>
<dbReference type="InterPro" id="IPR013785">
    <property type="entry name" value="Aldolase_TIM"/>
</dbReference>
<dbReference type="GO" id="GO:0008270">
    <property type="term" value="F:zinc ion binding"/>
    <property type="evidence" value="ECO:0007669"/>
    <property type="project" value="InterPro"/>
</dbReference>
<evidence type="ECO:0000256" key="1">
    <source>
        <dbReference type="ARBA" id="ARBA00005715"/>
    </source>
</evidence>
<evidence type="ECO:0000259" key="8">
    <source>
        <dbReference type="Pfam" id="PF17042"/>
    </source>
</evidence>
<dbReference type="SUPFAM" id="SSF51569">
    <property type="entry name" value="Aldolase"/>
    <property type="match status" value="1"/>
</dbReference>
<name>W7U1F4_9STRA</name>
<dbReference type="Gene3D" id="3.40.980.20">
    <property type="entry name" value="Four-carbon acid sugar kinase, nucleotide binding domain"/>
    <property type="match status" value="1"/>
</dbReference>
<dbReference type="AlphaFoldDB" id="W7U1F4"/>
<keyword evidence="3" id="KW-0547">Nucleotide-binding</keyword>
<dbReference type="PANTHER" id="PTHR30304:SF0">
    <property type="entry name" value="D-TAGATOSE-1,6-BISPHOSPHATE ALDOLASE SUBUNIT GATY-RELATED"/>
    <property type="match status" value="1"/>
</dbReference>
<dbReference type="Pfam" id="PF17042">
    <property type="entry name" value="NBD_C"/>
    <property type="match status" value="1"/>
</dbReference>
<dbReference type="Pfam" id="PF01116">
    <property type="entry name" value="F_bP_aldolase"/>
    <property type="match status" value="1"/>
</dbReference>
<evidence type="ECO:0000313" key="9">
    <source>
        <dbReference type="EMBL" id="EWM26429.1"/>
    </source>
</evidence>
<gene>
    <name evidence="9" type="ORF">Naga_100241g5</name>
</gene>
<dbReference type="GO" id="GO:0005524">
    <property type="term" value="F:ATP binding"/>
    <property type="evidence" value="ECO:0007669"/>
    <property type="project" value="UniProtKB-KW"/>
</dbReference>
<comment type="caution">
    <text evidence="9">The sequence shown here is derived from an EMBL/GenBank/DDBJ whole genome shotgun (WGS) entry which is preliminary data.</text>
</comment>
<dbReference type="Gene3D" id="3.40.50.10840">
    <property type="entry name" value="Putative sugar-binding, N-terminal domain"/>
    <property type="match status" value="1"/>
</dbReference>
<evidence type="ECO:0000256" key="5">
    <source>
        <dbReference type="ARBA" id="ARBA00022840"/>
    </source>
</evidence>
<accession>W7U1F4</accession>
<organism evidence="9 10">
    <name type="scientific">Nannochloropsis gaditana</name>
    <dbReference type="NCBI Taxonomy" id="72520"/>
    <lineage>
        <taxon>Eukaryota</taxon>
        <taxon>Sar</taxon>
        <taxon>Stramenopiles</taxon>
        <taxon>Ochrophyta</taxon>
        <taxon>Eustigmatophyceae</taxon>
        <taxon>Eustigmatales</taxon>
        <taxon>Monodopsidaceae</taxon>
        <taxon>Nannochloropsis</taxon>
    </lineage>
</organism>
<evidence type="ECO:0000259" key="7">
    <source>
        <dbReference type="Pfam" id="PF07005"/>
    </source>
</evidence>
<protein>
    <submittedName>
        <fullName evidence="9">Ketose-bisphosphate aldolase class-ii-like protein</fullName>
    </submittedName>
</protein>
<dbReference type="GO" id="GO:0016301">
    <property type="term" value="F:kinase activity"/>
    <property type="evidence" value="ECO:0007669"/>
    <property type="project" value="UniProtKB-KW"/>
</dbReference>
<dbReference type="GO" id="GO:0005975">
    <property type="term" value="P:carbohydrate metabolic process"/>
    <property type="evidence" value="ECO:0007669"/>
    <property type="project" value="InterPro"/>
</dbReference>
<dbReference type="Gene3D" id="3.20.20.70">
    <property type="entry name" value="Aldolase class I"/>
    <property type="match status" value="1"/>
</dbReference>
<evidence type="ECO:0000313" key="10">
    <source>
        <dbReference type="Proteomes" id="UP000019335"/>
    </source>
</evidence>
<dbReference type="SUPFAM" id="SSF142764">
    <property type="entry name" value="YgbK-like"/>
    <property type="match status" value="1"/>
</dbReference>
<keyword evidence="10" id="KW-1185">Reference proteome</keyword>
<evidence type="ECO:0000256" key="3">
    <source>
        <dbReference type="ARBA" id="ARBA00022741"/>
    </source>
</evidence>
<dbReference type="Proteomes" id="UP000019335">
    <property type="component" value="Chromosome 9"/>
</dbReference>
<feature type="domain" description="Four-carbon acid sugar kinase nucleotide binding" evidence="8">
    <location>
        <begin position="324"/>
        <end position="489"/>
    </location>
</feature>
<keyword evidence="2" id="KW-0808">Transferase</keyword>
<keyword evidence="6" id="KW-0119">Carbohydrate metabolism</keyword>
<dbReference type="Pfam" id="PF07005">
    <property type="entry name" value="SBD_N"/>
    <property type="match status" value="1"/>
</dbReference>
<dbReference type="PANTHER" id="PTHR30304">
    <property type="entry name" value="D-TAGATOSE-1,6-BISPHOSPHATE ALDOLASE"/>
    <property type="match status" value="1"/>
</dbReference>
<reference evidence="9 10" key="1">
    <citation type="journal article" date="2014" name="Mol. Plant">
        <title>Chromosome Scale Genome Assembly and Transcriptome Profiling of Nannochloropsis gaditana in Nitrogen Depletion.</title>
        <authorList>
            <person name="Corteggiani Carpinelli E."/>
            <person name="Telatin A."/>
            <person name="Vitulo N."/>
            <person name="Forcato C."/>
            <person name="D'Angelo M."/>
            <person name="Schiavon R."/>
            <person name="Vezzi A."/>
            <person name="Giacometti G.M."/>
            <person name="Morosinotto T."/>
            <person name="Valle G."/>
        </authorList>
    </citation>
    <scope>NUCLEOTIDE SEQUENCE [LARGE SCALE GENOMIC DNA]</scope>
    <source>
        <strain evidence="9 10">B-31</strain>
    </source>
</reference>
<dbReference type="InterPro" id="IPR010737">
    <property type="entry name" value="4-carb_acid_sugar_kinase_N"/>
</dbReference>
<dbReference type="InterPro" id="IPR050246">
    <property type="entry name" value="Class_II_FBP_aldolase"/>
</dbReference>
<dbReference type="EMBL" id="AZIL01000657">
    <property type="protein sequence ID" value="EWM26429.1"/>
    <property type="molecule type" value="Genomic_DNA"/>
</dbReference>
<evidence type="ECO:0000256" key="4">
    <source>
        <dbReference type="ARBA" id="ARBA00022777"/>
    </source>
</evidence>
<evidence type="ECO:0000256" key="2">
    <source>
        <dbReference type="ARBA" id="ARBA00022679"/>
    </source>
</evidence>
<comment type="similarity">
    <text evidence="1">Belongs to the four-carbon acid sugar kinase family.</text>
</comment>
<dbReference type="InterPro" id="IPR000771">
    <property type="entry name" value="FBA_II"/>
</dbReference>
<proteinExistence type="inferred from homology"/>
<dbReference type="InterPro" id="IPR031475">
    <property type="entry name" value="NBD_C"/>
</dbReference>
<keyword evidence="4" id="KW-0418">Kinase</keyword>
<feature type="domain" description="Four-carbon acid sugar kinase N-terminal" evidence="7">
    <location>
        <begin position="161"/>
        <end position="267"/>
    </location>
</feature>
<dbReference type="OrthoDB" id="48988at2759"/>
<evidence type="ECO:0000256" key="6">
    <source>
        <dbReference type="ARBA" id="ARBA00023277"/>
    </source>
</evidence>
<sequence>MMSYIGSRAQTSRRLLGCQVWKNCPESVLTQRQQQHMHLARVFSAFARRNKLHPLPLETLLSTLPRPPSSFLPEIQEHLRQSTRGGRRRKLVVVDDDPTGTQSVQGFPVLSEWTAEALAREIEDDSTPGFFLLSNIRALSARDAEHVLREIRTGLDAALKINDVHYMTTSPASVLPVHLTPFAQDKAFGFSTSNLKDWKLGGGVKAEDVASITLDDIRRGGPTGVRDKLLSLARSNTTSLGTYVVVNAVTREDLECVVLGSLQAEDAGLEGSTEGEPGIRMVYRTAADWVAVRAGLSPLPPLPASALRPPPDLPSHVPSAEGGLIVVGSYVPKSSEQLCFLLENGGKEQFQGIEICVDTLFQDETARLGEMERVTAAIEEGINAGKHVVIFTSRQLRQEDGAGGLISGMKVSDSVVEIVKNLRTRPLFLIAKGGITSNDVAVKGLGLKRAMVLGPILPGVPVWECGEESKFPGMKYVVFPGNVGSSQALFEAAQKLCFPPSTSTPPSSDSKTSLASCVTPTRPVFASSSRTLDLLEAARAKGEAVGAFNVYNLEGVRAVVRAAAATNSSAILQVHPSSLEFGGQPLLELCRAGRFFVEEMGTMRGSKEKDTIAVHLDHANEAAVIEQVLATQLVDSVMCDGSAKPYEENVSWTAQMTRLAHSKGIPVEAELGRLAGEEDGLSVQEKEAKMTDPLQVPDFVEQTDIDMVAVTIGNVHGRYATNPPVLDLARLADIRAATDRLLVLHGASGLPPKVVHATIAIGAICKFNVNTEVREAAMQVIREGKAKDVLPLMQTTGEAMQRVIENKMRLFKASPSI</sequence>